<dbReference type="STRING" id="85681.V4SRE4"/>
<evidence type="ECO:0000313" key="3">
    <source>
        <dbReference type="Proteomes" id="UP000030687"/>
    </source>
</evidence>
<dbReference type="EMBL" id="KI536726">
    <property type="protein sequence ID" value="ESR50388.1"/>
    <property type="molecule type" value="Genomic_DNA"/>
</dbReference>
<keyword evidence="1" id="KW-0472">Membrane</keyword>
<feature type="transmembrane region" description="Helical" evidence="1">
    <location>
        <begin position="47"/>
        <end position="69"/>
    </location>
</feature>
<keyword evidence="3" id="KW-1185">Reference proteome</keyword>
<dbReference type="AlphaFoldDB" id="V4SRE4"/>
<dbReference type="Proteomes" id="UP000030687">
    <property type="component" value="Unassembled WGS sequence"/>
</dbReference>
<accession>V4SRE4</accession>
<keyword evidence="1" id="KW-0812">Transmembrane</keyword>
<evidence type="ECO:0000256" key="1">
    <source>
        <dbReference type="SAM" id="Phobius"/>
    </source>
</evidence>
<dbReference type="eggNOG" id="ENOG502SCF6">
    <property type="taxonomic scope" value="Eukaryota"/>
</dbReference>
<evidence type="ECO:0000313" key="2">
    <source>
        <dbReference type="EMBL" id="ESR50388.1"/>
    </source>
</evidence>
<organism evidence="2 3">
    <name type="scientific">Citrus clementina</name>
    <name type="common">Clementine</name>
    <name type="synonym">Citrus deliciosa x Citrus sinensis</name>
    <dbReference type="NCBI Taxonomy" id="85681"/>
    <lineage>
        <taxon>Eukaryota</taxon>
        <taxon>Viridiplantae</taxon>
        <taxon>Streptophyta</taxon>
        <taxon>Embryophyta</taxon>
        <taxon>Tracheophyta</taxon>
        <taxon>Spermatophyta</taxon>
        <taxon>Magnoliopsida</taxon>
        <taxon>eudicotyledons</taxon>
        <taxon>Gunneridae</taxon>
        <taxon>Pentapetalae</taxon>
        <taxon>rosids</taxon>
        <taxon>malvids</taxon>
        <taxon>Sapindales</taxon>
        <taxon>Rutaceae</taxon>
        <taxon>Aurantioideae</taxon>
        <taxon>Citrus</taxon>
    </lineage>
</organism>
<name>V4SRE4_CITCL</name>
<dbReference type="Gramene" id="ESR50388">
    <property type="protein sequence ID" value="ESR50388"/>
    <property type="gene ID" value="CICLE_v10033778mg"/>
</dbReference>
<gene>
    <name evidence="2" type="ORF">CICLE_v10033778mg</name>
</gene>
<sequence length="75" mass="8720">MAKKGTWLLKKVVSKERLTWPWKQLTGAGAFKWKRSIDFQMKIIDDLVFKIMYAVEAVVLVSTLAFFFLCCGCHF</sequence>
<protein>
    <submittedName>
        <fullName evidence="2">Uncharacterized protein</fullName>
    </submittedName>
</protein>
<dbReference type="PANTHER" id="PTHR33726:SF8">
    <property type="entry name" value="TRANSMEMBRANE PROTEIN"/>
    <property type="match status" value="1"/>
</dbReference>
<dbReference type="KEGG" id="cic:CICLE_v10033778mg"/>
<dbReference type="InParanoid" id="V4SRE4"/>
<reference evidence="2 3" key="1">
    <citation type="submission" date="2013-10" db="EMBL/GenBank/DDBJ databases">
        <authorList>
            <consortium name="International Citrus Genome Consortium"/>
            <person name="Jenkins J."/>
            <person name="Schmutz J."/>
            <person name="Prochnik S."/>
            <person name="Rokhsar D."/>
            <person name="Gmitter F."/>
            <person name="Ollitrault P."/>
            <person name="Machado M."/>
            <person name="Talon M."/>
            <person name="Wincker P."/>
            <person name="Jaillon O."/>
            <person name="Morgante M."/>
        </authorList>
    </citation>
    <scope>NUCLEOTIDE SEQUENCE</scope>
    <source>
        <strain evidence="3">cv. Clemenules</strain>
    </source>
</reference>
<keyword evidence="1" id="KW-1133">Transmembrane helix</keyword>
<proteinExistence type="predicted"/>
<dbReference type="PANTHER" id="PTHR33726">
    <property type="entry name" value="TRANSMEMBRANE PROTEIN"/>
    <property type="match status" value="1"/>
</dbReference>